<dbReference type="Pfam" id="PF04892">
    <property type="entry name" value="VanZ"/>
    <property type="match status" value="1"/>
</dbReference>
<evidence type="ECO:0000256" key="1">
    <source>
        <dbReference type="SAM" id="Phobius"/>
    </source>
</evidence>
<reference evidence="3 4" key="1">
    <citation type="journal article" date="2016" name="Genome Announc.">
        <title>Draft Genome Sequence of the Anaerobic Ammonium-Oxidizing Bacterium 'Candidatus Brocadia sp. 40'.</title>
        <authorList>
            <person name="Ali M."/>
            <person name="Haroon M.F."/>
            <person name="Narita Y."/>
            <person name="Zhang L."/>
            <person name="Rangel Shaw D."/>
            <person name="Okabe S."/>
            <person name="Saikaly P.E."/>
        </authorList>
    </citation>
    <scope>NUCLEOTIDE SEQUENCE [LARGE SCALE GENOMIC DNA]</scope>
    <source>
        <strain evidence="3 4">40</strain>
    </source>
</reference>
<evidence type="ECO:0000313" key="4">
    <source>
        <dbReference type="Proteomes" id="UP000242219"/>
    </source>
</evidence>
<feature type="transmembrane region" description="Helical" evidence="1">
    <location>
        <begin position="407"/>
        <end position="425"/>
    </location>
</feature>
<dbReference type="AlphaFoldDB" id="A0A1V6LZH8"/>
<feature type="transmembrane region" description="Helical" evidence="1">
    <location>
        <begin position="7"/>
        <end position="27"/>
    </location>
</feature>
<feature type="domain" description="VanZ-like" evidence="2">
    <location>
        <begin position="10"/>
        <end position="129"/>
    </location>
</feature>
<feature type="transmembrane region" description="Helical" evidence="1">
    <location>
        <begin position="113"/>
        <end position="131"/>
    </location>
</feature>
<feature type="transmembrane region" description="Helical" evidence="1">
    <location>
        <begin position="143"/>
        <end position="164"/>
    </location>
</feature>
<keyword evidence="4" id="KW-1185">Reference proteome</keyword>
<keyword evidence="1" id="KW-1133">Transmembrane helix</keyword>
<feature type="transmembrane region" description="Helical" evidence="1">
    <location>
        <begin position="47"/>
        <end position="68"/>
    </location>
</feature>
<sequence length="432" mass="48783">MSASMKIALISLLIIFIITLYPFGFSMRGIDNRKIISYLVLEWRPSSIYDILNNILLFLPFGFGFSGYSLQVKGAHALKTLAGATIISFGISYIVEILQIFLPSRCSSLTDVFSNSVGGFLGFIYFYLWEFRVECIMRIKRNLLHIFLGCAALTILSAIIFSFLTRPGNWDKRFHLLFGNEQTGYRPWRGSVSEILIADRAISSQEVALAFHGKDLSNLTGASLLCWYQLTDNGSYRDKTGHLSDLIWQGKYDDRYHDKATMFGPDQWLMTRTPAEYLTQRISKSSEFTIQLALMTANTMQSGPARIVTLSQNPSLRNFTIGQQNNDLIVRLRTPLTGKNGVYPEIVVADIFSSTKPRNLIITYSKSILRVYVDGIENSHVFAFNPVSTLASYLFPIGAFGMKFCKALYYALVTAPVGILCLLILKKYYTKR</sequence>
<evidence type="ECO:0000313" key="3">
    <source>
        <dbReference type="EMBL" id="OQD45543.1"/>
    </source>
</evidence>
<keyword evidence="1" id="KW-0812">Transmembrane</keyword>
<dbReference type="Proteomes" id="UP000242219">
    <property type="component" value="Unassembled WGS sequence"/>
</dbReference>
<dbReference type="RefSeq" id="WP_070067286.1">
    <property type="nucleotide sequence ID" value="NZ_MJUW02000084.1"/>
</dbReference>
<dbReference type="SUPFAM" id="SSF49899">
    <property type="entry name" value="Concanavalin A-like lectins/glucanases"/>
    <property type="match status" value="1"/>
</dbReference>
<comment type="caution">
    <text evidence="3">The sequence shown here is derived from an EMBL/GenBank/DDBJ whole genome shotgun (WGS) entry which is preliminary data.</text>
</comment>
<accession>A0A1V6LZH8</accession>
<organism evidence="3 4">
    <name type="scientific">Candidatus Brocadia sapporoensis</name>
    <dbReference type="NCBI Taxonomy" id="392547"/>
    <lineage>
        <taxon>Bacteria</taxon>
        <taxon>Pseudomonadati</taxon>
        <taxon>Planctomycetota</taxon>
        <taxon>Candidatus Brocadiia</taxon>
        <taxon>Candidatus Brocadiales</taxon>
        <taxon>Candidatus Brocadiaceae</taxon>
        <taxon>Candidatus Brocadia</taxon>
    </lineage>
</organism>
<name>A0A1V6LZH8_9BACT</name>
<keyword evidence="1" id="KW-0472">Membrane</keyword>
<gene>
    <name evidence="3" type="ORF">BIY37_07935</name>
</gene>
<dbReference type="InterPro" id="IPR013320">
    <property type="entry name" value="ConA-like_dom_sf"/>
</dbReference>
<dbReference type="InterPro" id="IPR006976">
    <property type="entry name" value="VanZ-like"/>
</dbReference>
<dbReference type="EMBL" id="MJUW02000084">
    <property type="protein sequence ID" value="OQD45543.1"/>
    <property type="molecule type" value="Genomic_DNA"/>
</dbReference>
<feature type="transmembrane region" description="Helical" evidence="1">
    <location>
        <begin position="80"/>
        <end position="101"/>
    </location>
</feature>
<protein>
    <recommendedName>
        <fullName evidence="2">VanZ-like domain-containing protein</fullName>
    </recommendedName>
</protein>
<proteinExistence type="predicted"/>
<evidence type="ECO:0000259" key="2">
    <source>
        <dbReference type="Pfam" id="PF04892"/>
    </source>
</evidence>